<dbReference type="AlphaFoldDB" id="A0A5D4SM69"/>
<sequence length="582" mass="68042">MAFQTALTIREVIENIHRKKYILPAIQREFVWDTDQIERLFDSLMQGYPVGSFLFWYVNKEKSKEFQFYEFIREYHERDNSHNPNASISGEEDIIAILDGQQRLTSMYIGLKGSYAYKLPRMRRENPLAYPKQQLYVDLLAPSEEFDTVYDFRFLTEEAAADDNTNNLAYWYKVSDILDIRDQYEVNQYLIENGLSSIEKEKALFANQTLFKLYKAINETPSINYYLEKEQKLDKVLNIFIRVNSGGTALSYSDLLLSIATAQWKNKDARKEITEFVDEINQIGDGFNFNKDFVLKSCLVLCDFSDIAFKVDNFDSETMQKIEQNWDNVKKAIRLAVSLVSNFGYNQETLTSNNAIIPIAYYLLKIGLPHNYVQSSSYNSDRQRIHKWLILALLKRVFSGQPDNVLRPLRKIILTNHTEFPLNAIIDEFKGSTKSFSFNDDEISNLLTYQYGQKHTFSVLALLYPTLDFRNKFHLDHIFAKSLFTKKKLSNNGVPDDKQDIFISECNSIVNLQLLEGIPNQQKSNLMFDEWIVKTYPDQNKRTDYMDKHYIPNTSLKLLDFDTFIEKRSDLIFIKLKSILSV</sequence>
<evidence type="ECO:0000313" key="2">
    <source>
        <dbReference type="EMBL" id="TYS64350.1"/>
    </source>
</evidence>
<dbReference type="Pfam" id="PF03235">
    <property type="entry name" value="GmrSD_N"/>
    <property type="match status" value="1"/>
</dbReference>
<dbReference type="PANTHER" id="PTHR37292">
    <property type="entry name" value="VNG6097C"/>
    <property type="match status" value="1"/>
</dbReference>
<reference evidence="2 3" key="1">
    <citation type="submission" date="2019-08" db="EMBL/GenBank/DDBJ databases">
        <title>Bacillus genomes from the desert of Cuatro Cienegas, Coahuila.</title>
        <authorList>
            <person name="Olmedo-Alvarez G."/>
        </authorList>
    </citation>
    <scope>NUCLEOTIDE SEQUENCE [LARGE SCALE GENOMIC DNA]</scope>
    <source>
        <strain evidence="2 3">CH37_1T</strain>
    </source>
</reference>
<gene>
    <name evidence="2" type="ORF">FZD47_12865</name>
</gene>
<dbReference type="InterPro" id="IPR004919">
    <property type="entry name" value="GmrSD_N"/>
</dbReference>
<dbReference type="PANTHER" id="PTHR37292:SF2">
    <property type="entry name" value="DUF262 DOMAIN-CONTAINING PROTEIN"/>
    <property type="match status" value="1"/>
</dbReference>
<evidence type="ECO:0000313" key="3">
    <source>
        <dbReference type="Proteomes" id="UP000323732"/>
    </source>
</evidence>
<proteinExistence type="predicted"/>
<dbReference type="RefSeq" id="WP_148950036.1">
    <property type="nucleotide sequence ID" value="NZ_VTES01000003.1"/>
</dbReference>
<dbReference type="Proteomes" id="UP000323732">
    <property type="component" value="Unassembled WGS sequence"/>
</dbReference>
<name>A0A5D4SM69_9BACI</name>
<evidence type="ECO:0000259" key="1">
    <source>
        <dbReference type="Pfam" id="PF03235"/>
    </source>
</evidence>
<dbReference type="EMBL" id="VTES01000003">
    <property type="protein sequence ID" value="TYS64350.1"/>
    <property type="molecule type" value="Genomic_DNA"/>
</dbReference>
<organism evidence="2 3">
    <name type="scientific">Bacillus infantis</name>
    <dbReference type="NCBI Taxonomy" id="324767"/>
    <lineage>
        <taxon>Bacteria</taxon>
        <taxon>Bacillati</taxon>
        <taxon>Bacillota</taxon>
        <taxon>Bacilli</taxon>
        <taxon>Bacillales</taxon>
        <taxon>Bacillaceae</taxon>
        <taxon>Bacillus</taxon>
    </lineage>
</organism>
<feature type="domain" description="GmrSD restriction endonucleases N-terminal" evidence="1">
    <location>
        <begin position="10"/>
        <end position="258"/>
    </location>
</feature>
<protein>
    <submittedName>
        <fullName evidence="2">DUF262 domain-containing protein</fullName>
    </submittedName>
</protein>
<comment type="caution">
    <text evidence="2">The sequence shown here is derived from an EMBL/GenBank/DDBJ whole genome shotgun (WGS) entry which is preliminary data.</text>
</comment>
<accession>A0A5D4SM69</accession>